<evidence type="ECO:0000256" key="16">
    <source>
        <dbReference type="ARBA" id="ARBA00049551"/>
    </source>
</evidence>
<feature type="transmembrane region" description="Helical" evidence="17">
    <location>
        <begin position="58"/>
        <end position="79"/>
    </location>
</feature>
<dbReference type="EC" id="7.1.1.2" evidence="3 17"/>
<dbReference type="Pfam" id="PF06444">
    <property type="entry name" value="NADH_dehy_S2_C"/>
    <property type="match status" value="1"/>
</dbReference>
<dbReference type="PRINTS" id="PR01436">
    <property type="entry name" value="NADHDHGNASE2"/>
</dbReference>
<dbReference type="InterPro" id="IPR003917">
    <property type="entry name" value="NADH_UbQ_OxRdtase_chain2"/>
</dbReference>
<feature type="transmembrane region" description="Helical" evidence="17">
    <location>
        <begin position="200"/>
        <end position="219"/>
    </location>
</feature>
<dbReference type="EMBL" id="FJ417166">
    <property type="protein sequence ID" value="ACR77872.1"/>
    <property type="molecule type" value="Genomic_DNA"/>
</dbReference>
<evidence type="ECO:0000259" key="19">
    <source>
        <dbReference type="Pfam" id="PF06444"/>
    </source>
</evidence>
<evidence type="ECO:0000256" key="7">
    <source>
        <dbReference type="ARBA" id="ARBA00022692"/>
    </source>
</evidence>
<dbReference type="InterPro" id="IPR010933">
    <property type="entry name" value="NADH_DH_su2_C"/>
</dbReference>
<dbReference type="GO" id="GO:0008137">
    <property type="term" value="F:NADH dehydrogenase (ubiquinone) activity"/>
    <property type="evidence" value="ECO:0007669"/>
    <property type="project" value="UniProtKB-EC"/>
</dbReference>
<dbReference type="GO" id="GO:0005743">
    <property type="term" value="C:mitochondrial inner membrane"/>
    <property type="evidence" value="ECO:0007669"/>
    <property type="project" value="UniProtKB-SubCell"/>
</dbReference>
<reference evidence="20" key="1">
    <citation type="journal article" date="2010" name="Herpetologica">
        <title>Phylogenetic systematics of the Amolops monticola group (Amphibia: Ranidae), with description of a new species from northwestern Laos.</title>
        <authorList>
            <person name="Stuart B.L."/>
            <person name="Bain R.H."/>
            <person name="Phimmachak S."/>
            <person name="Spence K."/>
        </authorList>
    </citation>
    <scope>NUCLEOTIDE SEQUENCE</scope>
</reference>
<keyword evidence="9 17" id="KW-1278">Translocase</keyword>
<dbReference type="GO" id="GO:0006120">
    <property type="term" value="P:mitochondrial electron transport, NADH to ubiquinone"/>
    <property type="evidence" value="ECO:0007669"/>
    <property type="project" value="InterPro"/>
</dbReference>
<feature type="transmembrane region" description="Helical" evidence="17">
    <location>
        <begin position="91"/>
        <end position="113"/>
    </location>
</feature>
<keyword evidence="11 17" id="KW-1133">Transmembrane helix</keyword>
<evidence type="ECO:0000256" key="5">
    <source>
        <dbReference type="ARBA" id="ARBA00022448"/>
    </source>
</evidence>
<accession>D6BL66</accession>
<evidence type="ECO:0000259" key="18">
    <source>
        <dbReference type="Pfam" id="PF00361"/>
    </source>
</evidence>
<keyword evidence="6 17" id="KW-0679">Respiratory chain</keyword>
<evidence type="ECO:0000256" key="13">
    <source>
        <dbReference type="ARBA" id="ARBA00023075"/>
    </source>
</evidence>
<keyword evidence="5" id="KW-0813">Transport</keyword>
<keyword evidence="13 17" id="KW-0830">Ubiquinone</keyword>
<evidence type="ECO:0000256" key="8">
    <source>
        <dbReference type="ARBA" id="ARBA00022792"/>
    </source>
</evidence>
<evidence type="ECO:0000256" key="4">
    <source>
        <dbReference type="ARBA" id="ARBA00021008"/>
    </source>
</evidence>
<evidence type="ECO:0000256" key="14">
    <source>
        <dbReference type="ARBA" id="ARBA00023128"/>
    </source>
</evidence>
<evidence type="ECO:0000256" key="10">
    <source>
        <dbReference type="ARBA" id="ARBA00022982"/>
    </source>
</evidence>
<evidence type="ECO:0000256" key="11">
    <source>
        <dbReference type="ARBA" id="ARBA00022989"/>
    </source>
</evidence>
<geneLocation type="mitochondrion" evidence="20"/>
<keyword evidence="15 17" id="KW-0472">Membrane</keyword>
<evidence type="ECO:0000256" key="1">
    <source>
        <dbReference type="ARBA" id="ARBA00004448"/>
    </source>
</evidence>
<dbReference type="InterPro" id="IPR050175">
    <property type="entry name" value="Complex_I_Subunit_2"/>
</dbReference>
<keyword evidence="12 17" id="KW-0520">NAD</keyword>
<keyword evidence="7 17" id="KW-0812">Transmembrane</keyword>
<feature type="transmembrane region" description="Helical" evidence="17">
    <location>
        <begin position="231"/>
        <end position="253"/>
    </location>
</feature>
<evidence type="ECO:0000256" key="6">
    <source>
        <dbReference type="ARBA" id="ARBA00022660"/>
    </source>
</evidence>
<protein>
    <recommendedName>
        <fullName evidence="4 17">NADH-ubiquinone oxidoreductase chain 2</fullName>
        <ecNumber evidence="3 17">7.1.1.2</ecNumber>
    </recommendedName>
</protein>
<feature type="transmembrane region" description="Helical" evidence="17">
    <location>
        <begin position="149"/>
        <end position="169"/>
    </location>
</feature>
<comment type="subcellular location">
    <subcellularLocation>
        <location evidence="1 17">Mitochondrion inner membrane</location>
        <topology evidence="1 17">Multi-pass membrane protein</topology>
    </subcellularLocation>
</comment>
<sequence length="344" mass="37866">MNLPVTFFGGGIVIGTLVTISSNHWFMAWMGLEINTLAFMPMMTYTPHPRAIEAATKYFLTQASASALLLFSALLNAFHNGEWKINSMMEMTTIPLSIALMMKLGLAPVHFWLPDVLQGITLSTGLILSTWQKIAPMTLLLQITDSMNLTLLSLMGLLSILIGGWGGIGQTQMRKIMAFSSIGHMGWMITVLKFSPPLTLYNFAIYMLMTTALFCALITTNSEKMAQISTAWPKSPALMTTTMLTLLSTAGLPPFTGFSPKLLIMMELIKQDAILMSASMTLISLLALFFYLRLAYITILTLTPNPLNSKTSWQPTPLTNPLTSTTMTHSLMLLPATPTLLTFM</sequence>
<evidence type="ECO:0000256" key="15">
    <source>
        <dbReference type="ARBA" id="ARBA00023136"/>
    </source>
</evidence>
<comment type="function">
    <text evidence="17">Core subunit of the mitochondrial membrane respiratory chain NADH dehydrogenase (Complex I) which catalyzes electron transfer from NADH through the respiratory chain, using ubiquinone as an electron acceptor. Essential for the catalytic activity and assembly of complex I.</text>
</comment>
<proteinExistence type="inferred from homology"/>
<evidence type="ECO:0000256" key="9">
    <source>
        <dbReference type="ARBA" id="ARBA00022967"/>
    </source>
</evidence>
<name>D6BL66_9NEOB</name>
<keyword evidence="10 17" id="KW-0249">Electron transport</keyword>
<comment type="similarity">
    <text evidence="2 17">Belongs to the complex I subunit 2 family.</text>
</comment>
<feature type="domain" description="NADH:quinone oxidoreductase/Mrp antiporter transmembrane" evidence="18">
    <location>
        <begin position="22"/>
        <end position="282"/>
    </location>
</feature>
<organism evidence="20">
    <name type="scientific">Staurois latopalmatus</name>
    <name type="common">Sabah splash frog</name>
    <dbReference type="NCBI Taxonomy" id="240406"/>
    <lineage>
        <taxon>Eukaryota</taxon>
        <taxon>Metazoa</taxon>
        <taxon>Chordata</taxon>
        <taxon>Craniata</taxon>
        <taxon>Vertebrata</taxon>
        <taxon>Euteleostomi</taxon>
        <taxon>Amphibia</taxon>
        <taxon>Batrachia</taxon>
        <taxon>Anura</taxon>
        <taxon>Neobatrachia</taxon>
        <taxon>Ranoidea</taxon>
        <taxon>Ranidae</taxon>
        <taxon>Staurois</taxon>
    </lineage>
</organism>
<evidence type="ECO:0000256" key="2">
    <source>
        <dbReference type="ARBA" id="ARBA00007012"/>
    </source>
</evidence>
<gene>
    <name evidence="20" type="primary">ND2</name>
</gene>
<evidence type="ECO:0000256" key="3">
    <source>
        <dbReference type="ARBA" id="ARBA00012944"/>
    </source>
</evidence>
<feature type="domain" description="NADH dehydrogenase subunit 2 C-terminal" evidence="19">
    <location>
        <begin position="288"/>
        <end position="340"/>
    </location>
</feature>
<dbReference type="PANTHER" id="PTHR46552">
    <property type="entry name" value="NADH-UBIQUINONE OXIDOREDUCTASE CHAIN 2"/>
    <property type="match status" value="1"/>
</dbReference>
<evidence type="ECO:0000256" key="17">
    <source>
        <dbReference type="RuleBase" id="RU003403"/>
    </source>
</evidence>
<keyword evidence="14 17" id="KW-0496">Mitochondrion</keyword>
<feature type="transmembrane region" description="Helical" evidence="17">
    <location>
        <begin position="273"/>
        <end position="292"/>
    </location>
</feature>
<evidence type="ECO:0000256" key="12">
    <source>
        <dbReference type="ARBA" id="ARBA00023027"/>
    </source>
</evidence>
<comment type="catalytic activity">
    <reaction evidence="16 17">
        <text>a ubiquinone + NADH + 5 H(+)(in) = a ubiquinol + NAD(+) + 4 H(+)(out)</text>
        <dbReference type="Rhea" id="RHEA:29091"/>
        <dbReference type="Rhea" id="RHEA-COMP:9565"/>
        <dbReference type="Rhea" id="RHEA-COMP:9566"/>
        <dbReference type="ChEBI" id="CHEBI:15378"/>
        <dbReference type="ChEBI" id="CHEBI:16389"/>
        <dbReference type="ChEBI" id="CHEBI:17976"/>
        <dbReference type="ChEBI" id="CHEBI:57540"/>
        <dbReference type="ChEBI" id="CHEBI:57945"/>
        <dbReference type="EC" id="7.1.1.2"/>
    </reaction>
</comment>
<keyword evidence="8 17" id="KW-0999">Mitochondrion inner membrane</keyword>
<evidence type="ECO:0000313" key="20">
    <source>
        <dbReference type="EMBL" id="ACR77872.1"/>
    </source>
</evidence>
<dbReference type="AlphaFoldDB" id="D6BL66"/>
<dbReference type="PANTHER" id="PTHR46552:SF1">
    <property type="entry name" value="NADH-UBIQUINONE OXIDOREDUCTASE CHAIN 2"/>
    <property type="match status" value="1"/>
</dbReference>
<dbReference type="Pfam" id="PF00361">
    <property type="entry name" value="Proton_antipo_M"/>
    <property type="match status" value="1"/>
</dbReference>
<dbReference type="InterPro" id="IPR001750">
    <property type="entry name" value="ND/Mrp_TM"/>
</dbReference>